<dbReference type="PROSITE" id="PS51257">
    <property type="entry name" value="PROKAR_LIPOPROTEIN"/>
    <property type="match status" value="1"/>
</dbReference>
<protein>
    <recommendedName>
        <fullName evidence="3">Lipoprotein</fullName>
    </recommendedName>
</protein>
<evidence type="ECO:0000256" key="1">
    <source>
        <dbReference type="SAM" id="SignalP"/>
    </source>
</evidence>
<feature type="chain" id="PRO_5027946291" description="Lipoprotein" evidence="1">
    <location>
        <begin position="21"/>
        <end position="153"/>
    </location>
</feature>
<name>A0A7C0Y3D1_DESA2</name>
<dbReference type="EMBL" id="DRBS01000015">
    <property type="protein sequence ID" value="HDD43301.1"/>
    <property type="molecule type" value="Genomic_DNA"/>
</dbReference>
<keyword evidence="1" id="KW-0732">Signal</keyword>
<comment type="caution">
    <text evidence="2">The sequence shown here is derived from an EMBL/GenBank/DDBJ whole genome shotgun (WGS) entry which is preliminary data.</text>
</comment>
<gene>
    <name evidence="2" type="ORF">ENG63_00365</name>
</gene>
<evidence type="ECO:0008006" key="3">
    <source>
        <dbReference type="Google" id="ProtNLM"/>
    </source>
</evidence>
<feature type="signal peptide" evidence="1">
    <location>
        <begin position="1"/>
        <end position="20"/>
    </location>
</feature>
<sequence>MRIVKSFVLVLLIFMILSCATTPLRTASGKPEVSINGVTREDVSNALINEMVNAGFTLYQADEYKLCFKKKEKNILVNVFFGSRFNPITEFRIIFNLIEFPNYVRVIATSALIVTNPGSAFERENEVMGGKVASQLQEILEKIKQKLEEKSMK</sequence>
<evidence type="ECO:0000313" key="2">
    <source>
        <dbReference type="EMBL" id="HDD43301.1"/>
    </source>
</evidence>
<accession>A0A7C0Y3D1</accession>
<dbReference type="Proteomes" id="UP000886289">
    <property type="component" value="Unassembled WGS sequence"/>
</dbReference>
<proteinExistence type="predicted"/>
<dbReference type="AlphaFoldDB" id="A0A7C0Y3D1"/>
<organism evidence="2">
    <name type="scientific">Desulfofervidus auxilii</name>
    <dbReference type="NCBI Taxonomy" id="1621989"/>
    <lineage>
        <taxon>Bacteria</taxon>
        <taxon>Pseudomonadati</taxon>
        <taxon>Thermodesulfobacteriota</taxon>
        <taxon>Candidatus Desulfofervidia</taxon>
        <taxon>Candidatus Desulfofervidales</taxon>
        <taxon>Candidatus Desulfofervidaceae</taxon>
        <taxon>Candidatus Desulfofervidus</taxon>
    </lineage>
</organism>
<reference evidence="2" key="1">
    <citation type="journal article" date="2020" name="mSystems">
        <title>Genome- and Community-Level Interaction Insights into Carbon Utilization and Element Cycling Functions of Hydrothermarchaeota in Hydrothermal Sediment.</title>
        <authorList>
            <person name="Zhou Z."/>
            <person name="Liu Y."/>
            <person name="Xu W."/>
            <person name="Pan J."/>
            <person name="Luo Z.H."/>
            <person name="Li M."/>
        </authorList>
    </citation>
    <scope>NUCLEOTIDE SEQUENCE [LARGE SCALE GENOMIC DNA]</scope>
    <source>
        <strain evidence="2">HyVt-233</strain>
    </source>
</reference>